<accession>A0AA86Q542</accession>
<keyword evidence="3" id="KW-1185">Reference proteome</keyword>
<dbReference type="AlphaFoldDB" id="A0AA86Q542"/>
<evidence type="ECO:0000313" key="3">
    <source>
        <dbReference type="Proteomes" id="UP001642409"/>
    </source>
</evidence>
<dbReference type="Proteomes" id="UP001642409">
    <property type="component" value="Unassembled WGS sequence"/>
</dbReference>
<gene>
    <name evidence="1" type="ORF">HINF_LOCUS37167</name>
    <name evidence="2" type="ORF">HINF_LOCUS49013</name>
</gene>
<dbReference type="EMBL" id="CAXDID020000228">
    <property type="protein sequence ID" value="CAL6059997.1"/>
    <property type="molecule type" value="Genomic_DNA"/>
</dbReference>
<proteinExistence type="predicted"/>
<evidence type="ECO:0000313" key="2">
    <source>
        <dbReference type="EMBL" id="CAL6059997.1"/>
    </source>
</evidence>
<name>A0AA86Q542_9EUKA</name>
<reference evidence="1" key="1">
    <citation type="submission" date="2023-06" db="EMBL/GenBank/DDBJ databases">
        <authorList>
            <person name="Kurt Z."/>
        </authorList>
    </citation>
    <scope>NUCLEOTIDE SEQUENCE</scope>
</reference>
<protein>
    <submittedName>
        <fullName evidence="2">Hypothetical_protein</fullName>
    </submittedName>
</protein>
<sequence length="204" mass="23773">MSVVATLHILNTLGQHHEVQLLPELMKSILGDQNARTEREEVKAIFVIYIESFNIQQFSRSIEAADNHEQFLANSITSKLEVLIRTLFKLQIVFWFQSELFTVESKLMSILQINSAQTDTRYHADNHELISIICQPIKQEFNCVYKLEKNLSDLTMILMKTNHNSAIIMLIPYRNHHLFQQLLHVWLFKSSTLTQQTYLSGIQN</sequence>
<dbReference type="EMBL" id="CATOUU010000800">
    <property type="protein sequence ID" value="CAI9949522.1"/>
    <property type="molecule type" value="Genomic_DNA"/>
</dbReference>
<organism evidence="1">
    <name type="scientific">Hexamita inflata</name>
    <dbReference type="NCBI Taxonomy" id="28002"/>
    <lineage>
        <taxon>Eukaryota</taxon>
        <taxon>Metamonada</taxon>
        <taxon>Diplomonadida</taxon>
        <taxon>Hexamitidae</taxon>
        <taxon>Hexamitinae</taxon>
        <taxon>Hexamita</taxon>
    </lineage>
</organism>
<evidence type="ECO:0000313" key="1">
    <source>
        <dbReference type="EMBL" id="CAI9949522.1"/>
    </source>
</evidence>
<reference evidence="2 3" key="2">
    <citation type="submission" date="2024-07" db="EMBL/GenBank/DDBJ databases">
        <authorList>
            <person name="Akdeniz Z."/>
        </authorList>
    </citation>
    <scope>NUCLEOTIDE SEQUENCE [LARGE SCALE GENOMIC DNA]</scope>
</reference>
<comment type="caution">
    <text evidence="1">The sequence shown here is derived from an EMBL/GenBank/DDBJ whole genome shotgun (WGS) entry which is preliminary data.</text>
</comment>